<name>A0A2A2TAP4_9CYAN</name>
<evidence type="ECO:0000313" key="1">
    <source>
        <dbReference type="EMBL" id="PAX48946.1"/>
    </source>
</evidence>
<proteinExistence type="predicted"/>
<reference evidence="1 2" key="1">
    <citation type="submission" date="2017-08" db="EMBL/GenBank/DDBJ databases">
        <title>Draft genome sequence of filamentous cyanobacterium Calothrix elsteri CCALA 953.</title>
        <authorList>
            <person name="Gagunashvili A.N."/>
            <person name="Elster J."/>
            <person name="Andresson O.S."/>
        </authorList>
    </citation>
    <scope>NUCLEOTIDE SEQUENCE [LARGE SCALE GENOMIC DNA]</scope>
    <source>
        <strain evidence="1 2">CCALA 953</strain>
    </source>
</reference>
<keyword evidence="2" id="KW-1185">Reference proteome</keyword>
<comment type="caution">
    <text evidence="1">The sequence shown here is derived from an EMBL/GenBank/DDBJ whole genome shotgun (WGS) entry which is preliminary data.</text>
</comment>
<protein>
    <submittedName>
        <fullName evidence="1">Uncharacterized protein</fullName>
    </submittedName>
</protein>
<dbReference type="EMBL" id="NTFS01000549">
    <property type="protein sequence ID" value="PAX48946.1"/>
    <property type="molecule type" value="Genomic_DNA"/>
</dbReference>
<accession>A0A2A2TAP4</accession>
<dbReference type="AlphaFoldDB" id="A0A2A2TAP4"/>
<evidence type="ECO:0000313" key="2">
    <source>
        <dbReference type="Proteomes" id="UP000218238"/>
    </source>
</evidence>
<feature type="non-terminal residue" evidence="1">
    <location>
        <position position="1"/>
    </location>
</feature>
<sequence length="66" mass="7818">KIFFLIYLPTLSREGWGDPTPTIVEKIKYPNYIIINRIIRRGWVSPPLIYRDNLFLGVPLFAENIR</sequence>
<organism evidence="1 2">
    <name type="scientific">Brunnivagina elsteri CCALA 953</name>
    <dbReference type="NCBI Taxonomy" id="987040"/>
    <lineage>
        <taxon>Bacteria</taxon>
        <taxon>Bacillati</taxon>
        <taxon>Cyanobacteriota</taxon>
        <taxon>Cyanophyceae</taxon>
        <taxon>Nostocales</taxon>
        <taxon>Calotrichaceae</taxon>
        <taxon>Brunnivagina</taxon>
    </lineage>
</organism>
<gene>
    <name evidence="1" type="ORF">CK510_28120</name>
</gene>
<dbReference type="Proteomes" id="UP000218238">
    <property type="component" value="Unassembled WGS sequence"/>
</dbReference>